<dbReference type="Gene3D" id="3.30.420.240">
    <property type="match status" value="1"/>
</dbReference>
<sequence>MTWRSSRPGSPGCSTMGTATIPISSHGRLMSSMREAGRRPMKVKRPIAEVTTQEALPALLRQRFDIFLRFAFREIAGNRPFTAGWHIDAIEQQLHRLRENDISQLIVTIPPRHLKSITVSVAWVAWMLGREPQTRFTCASYSYDLAEKHARDCLRIMDSAWYRNAFPHMRLTKRSVLDFETYAGGGRLSTSVGGVLTGRGGDWIIVDDPMKADDALSEVMRETVRDWFLNTLRNRADDDKTRYIVVMQRLHEGDLAGHLLRGGGWEELRLPAIATADEPVALTGDRFHQRFEGCVLTPERQSLAYLRQRQAEEPYVFAAQYQQDPVGRIAAFVKPEWFGHYAVEPTGGVMVQSWDTAIKTTVRSDWSVGITARYFQGRFYIVDVYRRRVEFGELLDVIRTSSARFGVTHLLIEDAASGQQLIQQLRQEPMSQVPLPIGITPTGDKQMRFEAQASQIQAGRVVLPQTAPWLADFIAEVTRFPGGKHDDQADALAQMLAHPPLNLTTWNAGPEIVFVGEGDDDYDVGDYSSDPWGAS</sequence>
<reference evidence="4 5" key="1">
    <citation type="journal article" date="2019" name="Environ. Microbiol.">
        <title>Species interactions and distinct microbial communities in high Arctic permafrost affected cryosols are associated with the CH4 and CO2 gas fluxes.</title>
        <authorList>
            <person name="Altshuler I."/>
            <person name="Hamel J."/>
            <person name="Turney S."/>
            <person name="Magnuson E."/>
            <person name="Levesque R."/>
            <person name="Greer C."/>
            <person name="Whyte L.G."/>
        </authorList>
    </citation>
    <scope>NUCLEOTIDE SEQUENCE [LARGE SCALE GENOMIC DNA]</scope>
    <source>
        <strain evidence="4 5">S5.1</strain>
    </source>
</reference>
<evidence type="ECO:0000313" key="5">
    <source>
        <dbReference type="Proteomes" id="UP000318413"/>
    </source>
</evidence>
<name>A0A502CDC2_9SPHN</name>
<dbReference type="Proteomes" id="UP000318413">
    <property type="component" value="Unassembled WGS sequence"/>
</dbReference>
<evidence type="ECO:0000256" key="1">
    <source>
        <dbReference type="ARBA" id="ARBA00022612"/>
    </source>
</evidence>
<dbReference type="InterPro" id="IPR006517">
    <property type="entry name" value="Phage_terminase_lsu-like_C"/>
</dbReference>
<evidence type="ECO:0000256" key="2">
    <source>
        <dbReference type="SAM" id="MobiDB-lite"/>
    </source>
</evidence>
<dbReference type="Pfam" id="PF17289">
    <property type="entry name" value="Terminase_6C"/>
    <property type="match status" value="1"/>
</dbReference>
<dbReference type="AlphaFoldDB" id="A0A502CDC2"/>
<evidence type="ECO:0000313" key="4">
    <source>
        <dbReference type="EMBL" id="TPG10029.1"/>
    </source>
</evidence>
<accession>A0A502CDC2</accession>
<dbReference type="NCBIfam" id="TIGR01630">
    <property type="entry name" value="psiM2_ORF9"/>
    <property type="match status" value="1"/>
</dbReference>
<keyword evidence="5" id="KW-1185">Reference proteome</keyword>
<dbReference type="EMBL" id="RCZK01000012">
    <property type="protein sequence ID" value="TPG10029.1"/>
    <property type="molecule type" value="Genomic_DNA"/>
</dbReference>
<dbReference type="InterPro" id="IPR035421">
    <property type="entry name" value="Terminase_6C"/>
</dbReference>
<feature type="region of interest" description="Disordered" evidence="2">
    <location>
        <begin position="1"/>
        <end position="21"/>
    </location>
</feature>
<feature type="domain" description="Terminase large subunit gp17-like C-terminal" evidence="3">
    <location>
        <begin position="353"/>
        <end position="497"/>
    </location>
</feature>
<comment type="caution">
    <text evidence="4">The sequence shown here is derived from an EMBL/GenBank/DDBJ whole genome shotgun (WGS) entry which is preliminary data.</text>
</comment>
<organism evidence="4 5">
    <name type="scientific">Sphingomonas oligophenolica</name>
    <dbReference type="NCBI Taxonomy" id="301154"/>
    <lineage>
        <taxon>Bacteria</taxon>
        <taxon>Pseudomonadati</taxon>
        <taxon>Pseudomonadota</taxon>
        <taxon>Alphaproteobacteria</taxon>
        <taxon>Sphingomonadales</taxon>
        <taxon>Sphingomonadaceae</taxon>
        <taxon>Sphingomonas</taxon>
    </lineage>
</organism>
<dbReference type="OrthoDB" id="9771580at2"/>
<protein>
    <submittedName>
        <fullName evidence="4">Terminase</fullName>
    </submittedName>
</protein>
<proteinExistence type="predicted"/>
<keyword evidence="1" id="KW-1188">Viral release from host cell</keyword>
<evidence type="ECO:0000259" key="3">
    <source>
        <dbReference type="Pfam" id="PF17289"/>
    </source>
</evidence>
<gene>
    <name evidence="4" type="ORF">EAH84_13060</name>
</gene>